<name>A0A8H5GUJ2_9AGAR</name>
<dbReference type="PANTHER" id="PTHR46310">
    <property type="entry name" value="AMIDASE 1"/>
    <property type="match status" value="1"/>
</dbReference>
<evidence type="ECO:0000313" key="4">
    <source>
        <dbReference type="Proteomes" id="UP000559256"/>
    </source>
</evidence>
<dbReference type="SUPFAM" id="SSF75304">
    <property type="entry name" value="Amidase signature (AS) enzymes"/>
    <property type="match status" value="1"/>
</dbReference>
<dbReference type="Pfam" id="PF26053">
    <property type="entry name" value="DUF8016"/>
    <property type="match status" value="1"/>
</dbReference>
<dbReference type="PANTHER" id="PTHR46310:SF7">
    <property type="entry name" value="AMIDASE 1"/>
    <property type="match status" value="1"/>
</dbReference>
<reference evidence="3 4" key="1">
    <citation type="journal article" date="2020" name="ISME J.">
        <title>Uncovering the hidden diversity of litter-decomposition mechanisms in mushroom-forming fungi.</title>
        <authorList>
            <person name="Floudas D."/>
            <person name="Bentzer J."/>
            <person name="Ahren D."/>
            <person name="Johansson T."/>
            <person name="Persson P."/>
            <person name="Tunlid A."/>
        </authorList>
    </citation>
    <scope>NUCLEOTIDE SEQUENCE [LARGE SCALE GENOMIC DNA]</scope>
    <source>
        <strain evidence="3 4">CBS 291.85</strain>
    </source>
</reference>
<dbReference type="OrthoDB" id="5423360at2759"/>
<protein>
    <recommendedName>
        <fullName evidence="5">Amidase domain-containing protein</fullName>
    </recommendedName>
</protein>
<evidence type="ECO:0000259" key="2">
    <source>
        <dbReference type="Pfam" id="PF26053"/>
    </source>
</evidence>
<evidence type="ECO:0008006" key="5">
    <source>
        <dbReference type="Google" id="ProtNLM"/>
    </source>
</evidence>
<feature type="domain" description="Scytalone dehydratase-like protein Arp1 N-terminal" evidence="2">
    <location>
        <begin position="60"/>
        <end position="172"/>
    </location>
</feature>
<proteinExistence type="predicted"/>
<dbReference type="Gene3D" id="3.90.1300.10">
    <property type="entry name" value="Amidase signature (AS) domain"/>
    <property type="match status" value="1"/>
</dbReference>
<dbReference type="InterPro" id="IPR058329">
    <property type="entry name" value="Arp1_N"/>
</dbReference>
<dbReference type="EMBL" id="JAACJM010000009">
    <property type="protein sequence ID" value="KAF5371307.1"/>
    <property type="molecule type" value="Genomic_DNA"/>
</dbReference>
<dbReference type="AlphaFoldDB" id="A0A8H5GUJ2"/>
<sequence>MLSVLSANPLCFATTCTVISSIVSLTVIHRQESTYLIHTSNPVTSISSDAFYYGTDQAWTDIELITSVHLSNQRSIVSEHSLKTQITRFRDLSDDVWTDEFLDGIAVAGSGNFMLDASAVRWMRDEGIKTLFLSGTLEPANLEGMDLRNITLVRLSTTLPPGPFAVSTDATSGAYAILNVYLLRPDIYEAFMSGIIPNGDGSWQQTNLTFPERALTVNPDSPTPAQYIPIPSRLNSLDADGALAGMRFVVKDIFDMQGVVTTAGSTVYAETNPFVKSTAPSIQALIDQGAVPIGKTRTSQFAHGANPWEFRDYAYSWNPRGDGYLTAMSSSSGSGCATAGYDWVDFAVGSDTRGSVRRPASVVGVYGIRPSFGSLSREGVVPLSEEMDTFGIFARDPELFYDVAMSWYAQSPVKANSSFTSFPHQLLYPYDHFPVGNPAAQSIYDNFVNTLHEQLNITRVPINITDKLLPYLPDGSFDQFKRHADILAEYHSWNTVGRPLVETYQLFGRDPVFDPVPESMFSRAKTLTLEDYQAAVSMKNKFTEAISRDFFGTDLDSKSCSDSLLIYNTGMEGLPSYREQSYNSFPGAPPDTQTVFKSSTTGIRATDNLHYIASMGGLVEVTLPLGQVDYYSWGVSQEWEVLPVSVQLVAKRGCDEMLLELVNELGREGVVKEVISGEAAFEQVLPSENPVGPSWFLPLR</sequence>
<evidence type="ECO:0000259" key="1">
    <source>
        <dbReference type="Pfam" id="PF01425"/>
    </source>
</evidence>
<dbReference type="Proteomes" id="UP000559256">
    <property type="component" value="Unassembled WGS sequence"/>
</dbReference>
<keyword evidence="4" id="KW-1185">Reference proteome</keyword>
<dbReference type="InterPro" id="IPR023631">
    <property type="entry name" value="Amidase_dom"/>
</dbReference>
<comment type="caution">
    <text evidence="3">The sequence shown here is derived from an EMBL/GenBank/DDBJ whole genome shotgun (WGS) entry which is preliminary data.</text>
</comment>
<feature type="domain" description="Amidase" evidence="1">
    <location>
        <begin position="239"/>
        <end position="405"/>
    </location>
</feature>
<evidence type="ECO:0000313" key="3">
    <source>
        <dbReference type="EMBL" id="KAF5371307.1"/>
    </source>
</evidence>
<gene>
    <name evidence="3" type="ORF">D9758_004268</name>
</gene>
<organism evidence="3 4">
    <name type="scientific">Tetrapyrgos nigripes</name>
    <dbReference type="NCBI Taxonomy" id="182062"/>
    <lineage>
        <taxon>Eukaryota</taxon>
        <taxon>Fungi</taxon>
        <taxon>Dikarya</taxon>
        <taxon>Basidiomycota</taxon>
        <taxon>Agaricomycotina</taxon>
        <taxon>Agaricomycetes</taxon>
        <taxon>Agaricomycetidae</taxon>
        <taxon>Agaricales</taxon>
        <taxon>Marasmiineae</taxon>
        <taxon>Marasmiaceae</taxon>
        <taxon>Tetrapyrgos</taxon>
    </lineage>
</organism>
<accession>A0A8H5GUJ2</accession>
<dbReference type="InterPro" id="IPR036928">
    <property type="entry name" value="AS_sf"/>
</dbReference>
<dbReference type="Pfam" id="PF01425">
    <property type="entry name" value="Amidase"/>
    <property type="match status" value="1"/>
</dbReference>